<dbReference type="CDD" id="cd21149">
    <property type="entry name" value="PUA_archaeosine_TGT"/>
    <property type="match status" value="1"/>
</dbReference>
<dbReference type="Pfam" id="PF01472">
    <property type="entry name" value="PUA"/>
    <property type="match status" value="1"/>
</dbReference>
<dbReference type="InterPro" id="IPR015947">
    <property type="entry name" value="PUA-like_sf"/>
</dbReference>
<dbReference type="SUPFAM" id="SSF88802">
    <property type="entry name" value="Pre-PUA domain"/>
    <property type="match status" value="1"/>
</dbReference>
<feature type="domain" description="PUA" evidence="1">
    <location>
        <begin position="96"/>
        <end position="170"/>
    </location>
</feature>
<evidence type="ECO:0000313" key="2">
    <source>
        <dbReference type="EMBL" id="MDK6027764.1"/>
    </source>
</evidence>
<evidence type="ECO:0000259" key="1">
    <source>
        <dbReference type="SMART" id="SM00359"/>
    </source>
</evidence>
<dbReference type="InterPro" id="IPR002478">
    <property type="entry name" value="PUA"/>
</dbReference>
<gene>
    <name evidence="2" type="ORF">QPL79_00035</name>
</gene>
<dbReference type="Gene3D" id="2.30.130.10">
    <property type="entry name" value="PUA domain"/>
    <property type="match status" value="1"/>
</dbReference>
<proteinExistence type="predicted"/>
<dbReference type="InterPro" id="IPR036974">
    <property type="entry name" value="PUA_sf"/>
</dbReference>
<dbReference type="InterPro" id="IPR029402">
    <property type="entry name" value="TGT_C2"/>
</dbReference>
<protein>
    <recommendedName>
        <fullName evidence="1">PUA domain-containing protein</fullName>
    </recommendedName>
</protein>
<dbReference type="Proteomes" id="UP001529235">
    <property type="component" value="Unassembled WGS sequence"/>
</dbReference>
<reference evidence="2 3" key="1">
    <citation type="submission" date="2023-05" db="EMBL/GenBank/DDBJ databases">
        <title>A new hyperthermophilic archaea 'Ignisphaera cupida' sp. nov. and description of the family 'Ignisphaeraceae' fam. nov.</title>
        <authorList>
            <person name="Podosokorskaya O.A."/>
            <person name="Elcheninov A.G."/>
            <person name="Klukina A."/>
            <person name="Merkel A.Y."/>
        </authorList>
    </citation>
    <scope>NUCLEOTIDE SEQUENCE [LARGE SCALE GENOMIC DNA]</scope>
    <source>
        <strain evidence="2 3">4213-co</strain>
    </source>
</reference>
<dbReference type="Gene3D" id="3.10.450.90">
    <property type="entry name" value="ArcTGT, C2 domain"/>
    <property type="match status" value="1"/>
</dbReference>
<dbReference type="NCBIfam" id="TIGR00451">
    <property type="entry name" value="unchar_dom_2"/>
    <property type="match status" value="1"/>
</dbReference>
<organism evidence="2 3">
    <name type="scientific">Ignisphaera cupida</name>
    <dbReference type="NCBI Taxonomy" id="3050454"/>
    <lineage>
        <taxon>Archaea</taxon>
        <taxon>Thermoproteota</taxon>
        <taxon>Thermoprotei</taxon>
        <taxon>Desulfurococcales</taxon>
        <taxon>Desulfurococcaceae</taxon>
        <taxon>Ignisphaera</taxon>
    </lineage>
</organism>
<comment type="caution">
    <text evidence="2">The sequence shown here is derived from an EMBL/GenBank/DDBJ whole genome shotgun (WGS) entry which is preliminary data.</text>
</comment>
<dbReference type="PROSITE" id="PS50890">
    <property type="entry name" value="PUA"/>
    <property type="match status" value="1"/>
</dbReference>
<evidence type="ECO:0000313" key="3">
    <source>
        <dbReference type="Proteomes" id="UP001529235"/>
    </source>
</evidence>
<dbReference type="EMBL" id="JASNVW010000001">
    <property type="protein sequence ID" value="MDK6027764.1"/>
    <property type="molecule type" value="Genomic_DNA"/>
</dbReference>
<keyword evidence="3" id="KW-1185">Reference proteome</keyword>
<accession>A0ABD4Z3G6</accession>
<dbReference type="Pfam" id="PF14810">
    <property type="entry name" value="TGT_C2"/>
    <property type="match status" value="1"/>
</dbReference>
<dbReference type="RefSeq" id="WP_285272750.1">
    <property type="nucleotide sequence ID" value="NZ_JASNVW010000001.1"/>
</dbReference>
<dbReference type="SMART" id="SM00359">
    <property type="entry name" value="PUA"/>
    <property type="match status" value="1"/>
</dbReference>
<dbReference type="InterPro" id="IPR038250">
    <property type="entry name" value="TGT_C2_sf"/>
</dbReference>
<sequence length="171" mass="19826">MSNSLSKIQYCSKPTRDEIDMLILLLNYFYGDYTQKIVENLNLDDLSFCYSKKTKRLRAIMYRNEMFAFIRASDFRLIPHIPLAILLHKVIPFPKHRIVVINEIVPDIMGSHTIFSKHVIQGDENIKPFDEVLIVDEEDNLIGVGRAIISYEAMITSLRGPAVQVREKVER</sequence>
<dbReference type="InterPro" id="IPR004521">
    <property type="entry name" value="Uncharacterised_CHP00451"/>
</dbReference>
<dbReference type="AlphaFoldDB" id="A0ABD4Z3G6"/>
<name>A0ABD4Z3G6_9CREN</name>
<dbReference type="SUPFAM" id="SSF88697">
    <property type="entry name" value="PUA domain-like"/>
    <property type="match status" value="1"/>
</dbReference>